<dbReference type="PROSITE" id="PS50054">
    <property type="entry name" value="TYR_PHOSPHATASE_DUAL"/>
    <property type="match status" value="1"/>
</dbReference>
<dbReference type="InterPro" id="IPR029021">
    <property type="entry name" value="Prot-tyrosine_phosphatase-like"/>
</dbReference>
<dbReference type="PROSITE" id="PS00383">
    <property type="entry name" value="TYR_PHOSPHATASE_1"/>
    <property type="match status" value="1"/>
</dbReference>
<dbReference type="PANTHER" id="PTHR23339">
    <property type="entry name" value="TYROSINE SPECIFIC PROTEIN PHOSPHATASE AND DUAL SPECIFICITY PROTEIN PHOSPHATASE"/>
    <property type="match status" value="1"/>
</dbReference>
<keyword evidence="5" id="KW-1185">Reference proteome</keyword>
<gene>
    <name evidence="4" type="ORF">TTX_0088a</name>
</gene>
<evidence type="ECO:0000256" key="1">
    <source>
        <dbReference type="ARBA" id="ARBA00022801"/>
    </source>
</evidence>
<dbReference type="FunFam" id="3.90.190.10:FF:000157">
    <property type="entry name" value="Protein-tyrosine phosphatase"/>
    <property type="match status" value="1"/>
</dbReference>
<dbReference type="PATRIC" id="fig|768679.9.peg.92"/>
<sequence>MSLIHIFVECPYFVEPNLAGSCMPGRADLGKITSLGIKHVVALAEDWEFKFYGGWEGVHEYKEELEDRGVKLLHWPTPDGHPPQDLLALVRIIESLLRAGPVMVHCVGGIGRTPTTLAAYLIYKGADVHEALRRVSEAVPSISISEEQYNALLELEAELRG</sequence>
<feature type="domain" description="Tyrosine specific protein phosphatases" evidence="3">
    <location>
        <begin position="84"/>
        <end position="150"/>
    </location>
</feature>
<feature type="domain" description="Tyrosine-protein phosphatase" evidence="2">
    <location>
        <begin position="10"/>
        <end position="161"/>
    </location>
</feature>
<dbReference type="Pfam" id="PF22785">
    <property type="entry name" value="Tc-R-P"/>
    <property type="match status" value="1"/>
</dbReference>
<dbReference type="SUPFAM" id="SSF52799">
    <property type="entry name" value="(Phosphotyrosine protein) phosphatases II"/>
    <property type="match status" value="1"/>
</dbReference>
<dbReference type="Gene3D" id="3.90.190.10">
    <property type="entry name" value="Protein tyrosine phosphatase superfamily"/>
    <property type="match status" value="1"/>
</dbReference>
<dbReference type="PROSITE" id="PS50056">
    <property type="entry name" value="TYR_PHOSPHATASE_2"/>
    <property type="match status" value="1"/>
</dbReference>
<dbReference type="InterPro" id="IPR050561">
    <property type="entry name" value="PTP"/>
</dbReference>
<keyword evidence="1" id="KW-0378">Hydrolase</keyword>
<organism evidence="4 5">
    <name type="scientific">Thermoproteus tenax (strain ATCC 35583 / DSM 2078 / JCM 9277 / NBRC 100435 / Kra 1)</name>
    <dbReference type="NCBI Taxonomy" id="768679"/>
    <lineage>
        <taxon>Archaea</taxon>
        <taxon>Thermoproteota</taxon>
        <taxon>Thermoprotei</taxon>
        <taxon>Thermoproteales</taxon>
        <taxon>Thermoproteaceae</taxon>
        <taxon>Thermoproteus</taxon>
    </lineage>
</organism>
<evidence type="ECO:0000259" key="3">
    <source>
        <dbReference type="PROSITE" id="PS50056"/>
    </source>
</evidence>
<dbReference type="GO" id="GO:0016787">
    <property type="term" value="F:hydrolase activity"/>
    <property type="evidence" value="ECO:0007669"/>
    <property type="project" value="UniProtKB-KW"/>
</dbReference>
<evidence type="ECO:0000313" key="5">
    <source>
        <dbReference type="Proteomes" id="UP000002654"/>
    </source>
</evidence>
<dbReference type="HOGENOM" id="CLU_047330_4_1_2"/>
<dbReference type="AlphaFoldDB" id="G4RMD2"/>
<dbReference type="InterPro" id="IPR000387">
    <property type="entry name" value="Tyr_Pase_dom"/>
</dbReference>
<protein>
    <submittedName>
        <fullName evidence="4">Protein-tyrosine phosphatase</fullName>
    </submittedName>
</protein>
<dbReference type="STRING" id="768679.TTX_0088a"/>
<dbReference type="eggNOG" id="arCOG03413">
    <property type="taxonomic scope" value="Archaea"/>
</dbReference>
<dbReference type="KEGG" id="ttn:TTX_0088a"/>
<dbReference type="SMART" id="SM00404">
    <property type="entry name" value="PTPc_motif"/>
    <property type="match status" value="1"/>
</dbReference>
<dbReference type="PaxDb" id="768679-TTX_0088a"/>
<dbReference type="InterPro" id="IPR003595">
    <property type="entry name" value="Tyr_Pase_cat"/>
</dbReference>
<evidence type="ECO:0000313" key="4">
    <source>
        <dbReference type="EMBL" id="CCC80763.1"/>
    </source>
</evidence>
<dbReference type="Proteomes" id="UP000002654">
    <property type="component" value="Chromosome"/>
</dbReference>
<dbReference type="InterPro" id="IPR020422">
    <property type="entry name" value="TYR_PHOSPHATASE_DUAL_dom"/>
</dbReference>
<dbReference type="EMBL" id="FN869859">
    <property type="protein sequence ID" value="CCC80763.1"/>
    <property type="molecule type" value="Genomic_DNA"/>
</dbReference>
<reference evidence="4 5" key="1">
    <citation type="journal article" date="2011" name="PLoS ONE">
        <title>The complete genome sequence of Thermoproteus tenax: a physiologically versatile member of the Crenarchaeota.</title>
        <authorList>
            <person name="Siebers B."/>
            <person name="Zaparty M."/>
            <person name="Raddatz G."/>
            <person name="Tjaden B."/>
            <person name="Albers S.V."/>
            <person name="Bell S.D."/>
            <person name="Blombach F."/>
            <person name="Kletzin A."/>
            <person name="Kyrpides N."/>
            <person name="Lanz C."/>
            <person name="Plagens A."/>
            <person name="Rampp M."/>
            <person name="Rosinus A."/>
            <person name="von Jan M."/>
            <person name="Makarova K.S."/>
            <person name="Klenk H.P."/>
            <person name="Schuster S.C."/>
            <person name="Hensel R."/>
        </authorList>
    </citation>
    <scope>NUCLEOTIDE SEQUENCE [LARGE SCALE GENOMIC DNA]</scope>
    <source>
        <strain evidence="5">ATCC 35583 / DSM 2078 / JCM 9277 / NBRC 100435 / Kra 1</strain>
    </source>
</reference>
<proteinExistence type="predicted"/>
<name>G4RMD2_THETK</name>
<dbReference type="InterPro" id="IPR016130">
    <property type="entry name" value="Tyr_Pase_AS"/>
</dbReference>
<evidence type="ECO:0000259" key="2">
    <source>
        <dbReference type="PROSITE" id="PS50054"/>
    </source>
</evidence>
<accession>G4RMD2</accession>